<evidence type="ECO:0000313" key="1">
    <source>
        <dbReference type="EMBL" id="KAK1866595.1"/>
    </source>
</evidence>
<organism evidence="1 2">
    <name type="scientific">Pyropia yezoensis</name>
    <name type="common">Susabi-nori</name>
    <name type="synonym">Porphyra yezoensis</name>
    <dbReference type="NCBI Taxonomy" id="2788"/>
    <lineage>
        <taxon>Eukaryota</taxon>
        <taxon>Rhodophyta</taxon>
        <taxon>Bangiophyceae</taxon>
        <taxon>Bangiales</taxon>
        <taxon>Bangiaceae</taxon>
        <taxon>Pyropia</taxon>
    </lineage>
</organism>
<evidence type="ECO:0000313" key="2">
    <source>
        <dbReference type="Proteomes" id="UP000798662"/>
    </source>
</evidence>
<proteinExistence type="predicted"/>
<gene>
    <name evidence="1" type="ORF">I4F81_009111</name>
</gene>
<comment type="caution">
    <text evidence="1">The sequence shown here is derived from an EMBL/GenBank/DDBJ whole genome shotgun (WGS) entry which is preliminary data.</text>
</comment>
<accession>A0ACC3C8P3</accession>
<protein>
    <submittedName>
        <fullName evidence="1">Uncharacterized protein</fullName>
    </submittedName>
</protein>
<dbReference type="EMBL" id="CM020619">
    <property type="protein sequence ID" value="KAK1866595.1"/>
    <property type="molecule type" value="Genomic_DNA"/>
</dbReference>
<name>A0ACC3C8P3_PYRYE</name>
<dbReference type="Proteomes" id="UP000798662">
    <property type="component" value="Chromosome 2"/>
</dbReference>
<sequence length="2817" mass="290619">MDAAAPAATAPHRAADAGGGGGGGGATAPPLPNGGGSADAPHPNGDGGGSGGCGGSGGDAAAVAPLPSAPGLLRLPAVDAVDLEAYVRVLGGRRVIRKVLIANNGIAAVKAMRSIRQWTYETFLDARLITFVSLATPEDIAANAEFVRMADVLVPVPGGPNRNNYANVELVADVAERHAVDGVWAGWGHASENPALPARLAAASPPIAFLGPPAGPMAALGDKIASTILAQAAGVPTVSWSGTGVTVDLDAPSWSGTVPDDVFARACVSGVDDAVRFGRSVGFPLVVKASEGGGGKGIRVVQEEDRLADAWRAVAGEVPGSPIFLMRLVTEARHLEVQLIADEHGSAIALYGRDCSVQRRHQKIIEEGPVSAAPPEVWRALEAAAVALAKAVGYVGAGTVEYLYRGDESGGEFYFLELNPRLQVEHPVTEWITGVNLPALQLQVAMGIPLGAVPAVRRFYGVDAPLDGPALAVRRPLPPHGHVVAARITAENPDDGFTPSSGGITELTFRSAPHVWGYFSLNTGGSVHAYADSQIGHIFAWGVDRDAARRSLTLALRDVTLRGEIRTTVEYLQMLLTHPAFVENRFSTAWLDGLIATRAAAKRPPAALAVLCGALLRGRAALAAAHAAAAACLERGQRPSSLAGRALVEADVDLIYEDISYPLCVSRGGPTALNVTVRVLGAAATAAADTVRGVLGGSGDGGGVVSADVRPLSDGGLLILLDGVSHVAYGREEAGGGLRLTLDSTTVTFPAAYDPGALTTSVSGKLVRFLVEDGAHVEAGAAYAELEVMKMYLSLVAPESGVVRHVASPGGAVESGALVASLVLDDASKVRTAVHFQGVLPALGPPVVAGDKPQQLFATALTRVELALRGYDVDGSAALALLMAHLDHPAVVAGELSDELAPLTGRLPVGVVDEVRREIVKLRRLGDAPPAGEGADAADGAEVVPSAGPGADGDHLAVIAACARAVVLAMDVASTSAPDAAADFDRLRAVADRYASGRTAPGVLASLVDVYLEGERPFCAPAASASEAATGTKAGGGGAKTAGGGGSGGGGANVASSTAGESGSGSGDALLELRGSFGNDLAPLVEMAAGHCNLGAKNALLLEVLARLGTVSKPPPRLPATRATSSCESSSDESGSGTADPDAALRRAVKVRAAARRKAAASPLLAAVADDGCSPAVLSRLSVLSRLGGAAYADIALRARMALVDLRRPRFHLRRAAVRMYLDRLVAARSGDDEDEQQEAMQQALSPVASMLDVLVTFVAPDSLLWGRAPGSGPACSPIADKGGVPSSSSGRKRLSLSTAAGVHSARACENAVRSSAARLQILRSYRAYDVDNLQVNISPDGDQLLTASWSFRFHKARPSRVGASSASMAAKSVAAAAAAAPTSPTSGPRPISLTPSGSEAALASFDSADNLSSASSASADATAGVYRTGTYAVFTSWAQLERSFDGVLAKAAAAATRPGMSDTSVNVLTCLLRWPGAPLGISGGTTSATSAPPKSPSPADASGSGRHHEADDGASQALEAVLKARDAARRQTLALTAGIRTITFIVAPVAASAPASAGAGGGEEEYEYPGFYTFRVPGGFVEDPILRHIDPPMAFQLELARLSNFDITRFSYPNRAVHVFFAQDKAVSGRPDRRRSAAVRPPASGAATSGSSSGAAAAPAAAPPRDADARFFVRAVVRHVEVLTRTSSRFSSSGGSTNYGGALWLPEVERTFGEALDAVEMAACDRRFRRTELNHVFLNVVPVVSLDLEDLEAICRRLFTRYASRCWALRVLTVEVKCSVVLSPAGHTSSYSSAGGGIGGTPRSAATPLRFVLLNPTGHMLRIHGYVETLDPAAGIDRLVSIVRGGGGGGGGGSGGSRGPLHGTAVLAPYPVMDRVQRKRVVAQTTETTYAYDFVALFSRSLHERWRRYSQARLLGGFRRAKAPPMPVDAVELVLAPAEADDASVLRGVSPPLKLVETRRPPGQNSCGMIAWRYTLWTPEYPSSRQAIVVANDITFAAGSFGVEEDHVFAAASQVARDEGIPFVYLAANSGARIGIAEDVRDLFSVRWVDPSLPAKGFSSLYLEPDAERRLARGAATVSATNDIIDVIGAKHGLGVENLAGSGLLAGEASAAYNETFTIAFVTARSVGIGAYLVRLGQRVIQKARSAPIILTGHSALNKLLGHDVYVSNEQLGGSQIMGPNGVAHLVVPDDLRGVDAILDWMAYVPARRGEPAPVVEPLDPIARPVAASPPLNGAPYDPRERLIHGYDAVRGGVDRAAAIAAGADPASMGGFTQVDDASTPAAPHSRGSRSGGGSRSTFLPGLFDRGSWMETLGGWAKTVVVGRARLGGVPTGVVAVETRSVARTTPADPAAPATREAVTAQAGGVWYPDSAAKTAQAIRDFDRERLPLFILANWRGFSGGMRDMFDEVLKSGAQIVDALRAYSSPVFVYIPPGGELRGGAWVVVDTRINATQIEMYADPTARGGVLEPEGIVDVKYRKRALVATMHRLDPTLAKLDESLARAERDEDGRGHTADTTRAIRDSILAREATLLPVYRQVATKFADLHDTPGRMQAKGVIRGVVPWAAARSFFYWRLQRRLAESRVRAAIGRADPALPRAEVTALLQKLADRSHNEGAGLASEDDEAELVGAAEAAGGAADGGAATAADVRDAQVNGFAADGATSGASTGDGRGGGGGGGGSGGGGLGVGGGGGGGVSLPRASTVSTTDDRLFFQWLEESEADVLECVRQVREARIAADVSRLAAESVDGFLYGLQAALEAAPEGRERSKLAADIGARVAAAVGGGSAAGRIAYYPLAMINRLRGDRGGGGGGGPLDG</sequence>
<reference evidence="1" key="1">
    <citation type="submission" date="2019-11" db="EMBL/GenBank/DDBJ databases">
        <title>Nori genome reveals adaptations in red seaweeds to the harsh intertidal environment.</title>
        <authorList>
            <person name="Wang D."/>
            <person name="Mao Y."/>
        </authorList>
    </citation>
    <scope>NUCLEOTIDE SEQUENCE</scope>
    <source>
        <tissue evidence="1">Gametophyte</tissue>
    </source>
</reference>
<keyword evidence="2" id="KW-1185">Reference proteome</keyword>